<dbReference type="CDD" id="cd22343">
    <property type="entry name" value="PDDEXK_lambda_exonuclease-like"/>
    <property type="match status" value="1"/>
</dbReference>
<evidence type="ECO:0000259" key="4">
    <source>
        <dbReference type="SMART" id="SM00249"/>
    </source>
</evidence>
<dbReference type="InterPro" id="IPR029526">
    <property type="entry name" value="PGBD"/>
</dbReference>
<evidence type="ECO:0000256" key="1">
    <source>
        <dbReference type="ARBA" id="ARBA00022723"/>
    </source>
</evidence>
<dbReference type="SUPFAM" id="SSF57903">
    <property type="entry name" value="FYVE/PHD zinc finger"/>
    <property type="match status" value="1"/>
</dbReference>
<proteinExistence type="predicted"/>
<dbReference type="InterPro" id="IPR019080">
    <property type="entry name" value="YqaJ_viral_recombinase"/>
</dbReference>
<feature type="domain" description="Zinc finger PHD-type" evidence="4">
    <location>
        <begin position="719"/>
        <end position="764"/>
    </location>
</feature>
<dbReference type="InterPro" id="IPR011335">
    <property type="entry name" value="Restrct_endonuc-II-like"/>
</dbReference>
<dbReference type="InterPro" id="IPR019786">
    <property type="entry name" value="Zinc_finger_PHD-type_CS"/>
</dbReference>
<evidence type="ECO:0000256" key="3">
    <source>
        <dbReference type="ARBA" id="ARBA00022833"/>
    </source>
</evidence>
<evidence type="ECO:0000313" key="5">
    <source>
        <dbReference type="EMBL" id="WAQ96508.1"/>
    </source>
</evidence>
<dbReference type="InterPro" id="IPR011604">
    <property type="entry name" value="PDDEXK-like_dom_sf"/>
</dbReference>
<dbReference type="EMBL" id="CP111013">
    <property type="protein sequence ID" value="WAQ96508.1"/>
    <property type="molecule type" value="Genomic_DNA"/>
</dbReference>
<keyword evidence="2" id="KW-0863">Zinc-finger</keyword>
<dbReference type="PANTHER" id="PTHR47526:SF4">
    <property type="entry name" value="SWIM-TYPE DOMAIN-CONTAINING PROTEIN"/>
    <property type="match status" value="1"/>
</dbReference>
<evidence type="ECO:0000256" key="2">
    <source>
        <dbReference type="ARBA" id="ARBA00022771"/>
    </source>
</evidence>
<gene>
    <name evidence="5" type="ORF">MAR_029198</name>
</gene>
<protein>
    <submittedName>
        <fullName evidence="5">ING1-like protein</fullName>
    </submittedName>
</protein>
<keyword evidence="3" id="KW-0862">Zinc</keyword>
<dbReference type="Gene3D" id="3.90.320.10">
    <property type="match status" value="1"/>
</dbReference>
<evidence type="ECO:0000313" key="6">
    <source>
        <dbReference type="Proteomes" id="UP001164746"/>
    </source>
</evidence>
<dbReference type="Pfam" id="PF09588">
    <property type="entry name" value="YqaJ"/>
    <property type="match status" value="1"/>
</dbReference>
<dbReference type="InterPro" id="IPR013083">
    <property type="entry name" value="Znf_RING/FYVE/PHD"/>
</dbReference>
<dbReference type="InterPro" id="IPR011011">
    <property type="entry name" value="Znf_FYVE_PHD"/>
</dbReference>
<keyword evidence="6" id="KW-1185">Reference proteome</keyword>
<dbReference type="PANTHER" id="PTHR47526">
    <property type="entry name" value="ATP-DEPENDENT DNA HELICASE"/>
    <property type="match status" value="1"/>
</dbReference>
<name>A0ABY7DK88_MYAAR</name>
<sequence length="775" mass="87293">MPAKPVKRGTKIWCLGCSDCAYLFHSQLYTGATAGGEKGLSYRIVFDLVAPNLGEPNHVLYLDNFFTGLELANDLQKRSSYTVGTIRKHRKGFPEVLKIQDLTKNMPRGQMHTCSDVAEGLTCTVWQDTKLVAFLSNAYYAHGDGIKLSFATEYKDSLDSVAKKRYEQKITIVGGVDPYATDLVWSKDVACLPSVTHIDIVHYLLFTPSPYTKEDLKAWKSLDAVNQLCSGWVQERSSYKTNNHVIVTAKVLHSQRLREKPLRPWVIVKPDGVVEGAHCNCMAGLGEACTHIAALLFSISAAVQIRDSQTCTQSAAYWKIIPASVKTIRYKTVSNINFTSAKTAKKHFDDNLQCMNNGEIPVTNTPSVRKVKTPRASEADFMSFCQKLSVLKSKPAVLSVIEPYAADYVPTCEKRDFPLILSELKDPDMIGEPLCTVQSKCKNIRVSCSKEQSENVEVETRLQSKSKLWNQFRAGRITASNMRSVVFTDPDKPSKSLVKKICYPETQCFQTEAMKWGTVNERVALKQFVEYTSPKHENLLVRESGFIISEDLPCIGASPDGITACDCCGNACIEIKCPFNARNDKIDENTCDFLVLKNDQLHLSENHKYYYQIQTQLGVCKQEMCFFVVWTLCDLFIKEVKFNPIVWEDICSKSKGFFECAVLPELVGKVFTSLPVPAKQPVLNTTDNVKQPVLKAIENVQCSDTQMKPVLLSDCEERYCYCDQVESGKMIACDNNDCSIVWFHFTCLKLENSPRGKWYCPDCRKLPAFKRLRKK</sequence>
<dbReference type="CDD" id="cd15505">
    <property type="entry name" value="PHD_ING"/>
    <property type="match status" value="1"/>
</dbReference>
<reference evidence="5" key="1">
    <citation type="submission" date="2022-11" db="EMBL/GenBank/DDBJ databases">
        <title>Centuries of genome instability and evolution in soft-shell clam transmissible cancer (bioRxiv).</title>
        <authorList>
            <person name="Hart S.F.M."/>
            <person name="Yonemitsu M.A."/>
            <person name="Giersch R.M."/>
            <person name="Beal B.F."/>
            <person name="Arriagada G."/>
            <person name="Davis B.W."/>
            <person name="Ostrander E.A."/>
            <person name="Goff S.P."/>
            <person name="Metzger M.J."/>
        </authorList>
    </citation>
    <scope>NUCLEOTIDE SEQUENCE</scope>
    <source>
        <strain evidence="5">MELC-2E11</strain>
        <tissue evidence="5">Siphon/mantle</tissue>
    </source>
</reference>
<dbReference type="InterPro" id="IPR001965">
    <property type="entry name" value="Znf_PHD"/>
</dbReference>
<dbReference type="Gene3D" id="3.30.40.10">
    <property type="entry name" value="Zinc/RING finger domain, C3HC4 (zinc finger)"/>
    <property type="match status" value="1"/>
</dbReference>
<dbReference type="Proteomes" id="UP001164746">
    <property type="component" value="Chromosome 2"/>
</dbReference>
<dbReference type="Pfam" id="PF13843">
    <property type="entry name" value="DDE_Tnp_1_7"/>
    <property type="match status" value="1"/>
</dbReference>
<dbReference type="SMART" id="SM00249">
    <property type="entry name" value="PHD"/>
    <property type="match status" value="1"/>
</dbReference>
<organism evidence="5 6">
    <name type="scientific">Mya arenaria</name>
    <name type="common">Soft-shell clam</name>
    <dbReference type="NCBI Taxonomy" id="6604"/>
    <lineage>
        <taxon>Eukaryota</taxon>
        <taxon>Metazoa</taxon>
        <taxon>Spiralia</taxon>
        <taxon>Lophotrochozoa</taxon>
        <taxon>Mollusca</taxon>
        <taxon>Bivalvia</taxon>
        <taxon>Autobranchia</taxon>
        <taxon>Heteroconchia</taxon>
        <taxon>Euheterodonta</taxon>
        <taxon>Imparidentia</taxon>
        <taxon>Neoheterodontei</taxon>
        <taxon>Myida</taxon>
        <taxon>Myoidea</taxon>
        <taxon>Myidae</taxon>
        <taxon>Mya</taxon>
    </lineage>
</organism>
<dbReference type="SUPFAM" id="SSF52980">
    <property type="entry name" value="Restriction endonuclease-like"/>
    <property type="match status" value="1"/>
</dbReference>
<accession>A0ABY7DK88</accession>
<dbReference type="PROSITE" id="PS01359">
    <property type="entry name" value="ZF_PHD_1"/>
    <property type="match status" value="1"/>
</dbReference>
<keyword evidence="1" id="KW-0479">Metal-binding</keyword>